<evidence type="ECO:0008006" key="3">
    <source>
        <dbReference type="Google" id="ProtNLM"/>
    </source>
</evidence>
<dbReference type="KEGG" id="kvl:KVU_0546"/>
<dbReference type="InterPro" id="IPR021955">
    <property type="entry name" value="DUF3572"/>
</dbReference>
<accession>F9Y3E4</accession>
<dbReference type="RefSeq" id="WP_013383832.1">
    <property type="nucleotide sequence ID" value="NC_017384.1"/>
</dbReference>
<dbReference type="EMBL" id="CP002018">
    <property type="protein sequence ID" value="AEM40385.1"/>
    <property type="molecule type" value="Genomic_DNA"/>
</dbReference>
<evidence type="ECO:0000313" key="2">
    <source>
        <dbReference type="Proteomes" id="UP000000692"/>
    </source>
</evidence>
<keyword evidence="2" id="KW-1185">Reference proteome</keyword>
<gene>
    <name evidence="1" type="ordered locus">KVU_0546</name>
</gene>
<proteinExistence type="predicted"/>
<evidence type="ECO:0000313" key="1">
    <source>
        <dbReference type="EMBL" id="AEM40385.1"/>
    </source>
</evidence>
<sequence length="99" mass="10902">MQRSRQAINREAAEVIGIQALGWLATQDDILMAFLGATGASMDDLRRGATDHAFLASVLGFLGNDDDWIRAFCDEVGLPYEQPMLAMQMLAGPSMMHWT</sequence>
<dbReference type="OrthoDB" id="7356934at2"/>
<dbReference type="HOGENOM" id="CLU_165306_0_0_5"/>
<dbReference type="Pfam" id="PF12096">
    <property type="entry name" value="DUF3572"/>
    <property type="match status" value="1"/>
</dbReference>
<dbReference type="PATRIC" id="fig|759362.5.peg.571"/>
<reference evidence="1 2" key="1">
    <citation type="journal article" date="2011" name="J. Bacteriol.">
        <title>Complete genome sequence of the industrial strain Ketogulonicigenium vulgare WSH-001.</title>
        <authorList>
            <person name="Liu L."/>
            <person name="Li Y."/>
            <person name="Zhang J."/>
            <person name="Zhou Z."/>
            <person name="Liu J."/>
            <person name="Li X."/>
            <person name="Zhou J."/>
            <person name="Du G."/>
            <person name="Wang L."/>
            <person name="Chen J."/>
        </authorList>
    </citation>
    <scope>NUCLEOTIDE SEQUENCE [LARGE SCALE GENOMIC DNA]</scope>
    <source>
        <strain evidence="1 2">WSH-001</strain>
    </source>
</reference>
<name>F9Y3E4_KETVW</name>
<dbReference type="Proteomes" id="UP000000692">
    <property type="component" value="Chromosome"/>
</dbReference>
<protein>
    <recommendedName>
        <fullName evidence="3">DUF3572 family protein</fullName>
    </recommendedName>
</protein>
<dbReference type="AlphaFoldDB" id="F9Y3E4"/>
<organism evidence="1 2">
    <name type="scientific">Ketogulonicigenium vulgare (strain WSH-001)</name>
    <dbReference type="NCBI Taxonomy" id="759362"/>
    <lineage>
        <taxon>Bacteria</taxon>
        <taxon>Pseudomonadati</taxon>
        <taxon>Pseudomonadota</taxon>
        <taxon>Alphaproteobacteria</taxon>
        <taxon>Rhodobacterales</taxon>
        <taxon>Roseobacteraceae</taxon>
        <taxon>Ketogulonicigenium</taxon>
    </lineage>
</organism>
<dbReference type="eggNOG" id="ENOG5032S6E">
    <property type="taxonomic scope" value="Bacteria"/>
</dbReference>